<name>A0A6A4VXK3_AMPAM</name>
<dbReference type="OrthoDB" id="1679758at2759"/>
<dbReference type="FunFam" id="2.10.110.10:FF:000001">
    <property type="entry name" value="Cysteine and glycine-rich protein 1"/>
    <property type="match status" value="3"/>
</dbReference>
<keyword evidence="6 8" id="KW-0440">LIM domain</keyword>
<evidence type="ECO:0000256" key="3">
    <source>
        <dbReference type="ARBA" id="ARBA00022723"/>
    </source>
</evidence>
<feature type="domain" description="LIM zinc-binding" evidence="9">
    <location>
        <begin position="176"/>
        <end position="237"/>
    </location>
</feature>
<dbReference type="GO" id="GO:0042805">
    <property type="term" value="F:actinin binding"/>
    <property type="evidence" value="ECO:0007669"/>
    <property type="project" value="TreeGrafter"/>
</dbReference>
<comment type="caution">
    <text evidence="10">The sequence shown here is derived from an EMBL/GenBank/DDBJ whole genome shotgun (WGS) entry which is preliminary data.</text>
</comment>
<evidence type="ECO:0000256" key="2">
    <source>
        <dbReference type="ARBA" id="ARBA00022541"/>
    </source>
</evidence>
<comment type="subcellular location">
    <subcellularLocation>
        <location evidence="1">Nucleus</location>
    </subcellularLocation>
</comment>
<dbReference type="PANTHER" id="PTHR24215:SF35">
    <property type="entry name" value="MUSCLE LIM PROTEIN MLP84B"/>
    <property type="match status" value="1"/>
</dbReference>
<keyword evidence="12" id="KW-1185">Reference proteome</keyword>
<keyword evidence="7" id="KW-0539">Nucleus</keyword>
<accession>A0A6A4VXK3</accession>
<dbReference type="GO" id="GO:0046872">
    <property type="term" value="F:metal ion binding"/>
    <property type="evidence" value="ECO:0007669"/>
    <property type="project" value="UniProtKB-KW"/>
</dbReference>
<dbReference type="Pfam" id="PF00412">
    <property type="entry name" value="LIM"/>
    <property type="match status" value="3"/>
</dbReference>
<evidence type="ECO:0000256" key="1">
    <source>
        <dbReference type="ARBA" id="ARBA00004123"/>
    </source>
</evidence>
<evidence type="ECO:0000256" key="8">
    <source>
        <dbReference type="PROSITE-ProRule" id="PRU00125"/>
    </source>
</evidence>
<gene>
    <name evidence="10" type="primary">Mlp84B_3</name>
    <name evidence="11" type="synonym">Mlp84B_1</name>
    <name evidence="10" type="ORF">FJT64_004945</name>
    <name evidence="11" type="ORF">FJT64_018707</name>
</gene>
<dbReference type="SUPFAM" id="SSF57716">
    <property type="entry name" value="Glucocorticoid receptor-like (DNA-binding domain)"/>
    <property type="match status" value="6"/>
</dbReference>
<dbReference type="PROSITE" id="PS50023">
    <property type="entry name" value="LIM_DOMAIN_2"/>
    <property type="match status" value="3"/>
</dbReference>
<evidence type="ECO:0000256" key="7">
    <source>
        <dbReference type="ARBA" id="ARBA00023242"/>
    </source>
</evidence>
<dbReference type="PANTHER" id="PTHR24215">
    <property type="entry name" value="RHO-GTPASE-ACTIVATING PROTEIN LRG1"/>
    <property type="match status" value="1"/>
</dbReference>
<evidence type="ECO:0000313" key="11">
    <source>
        <dbReference type="EMBL" id="KAF0310269.1"/>
    </source>
</evidence>
<evidence type="ECO:0000256" key="6">
    <source>
        <dbReference type="ARBA" id="ARBA00023038"/>
    </source>
</evidence>
<proteinExistence type="predicted"/>
<evidence type="ECO:0000256" key="5">
    <source>
        <dbReference type="ARBA" id="ARBA00022833"/>
    </source>
</evidence>
<keyword evidence="5 8" id="KW-0862">Zinc</keyword>
<evidence type="ECO:0000259" key="9">
    <source>
        <dbReference type="PROSITE" id="PS50023"/>
    </source>
</evidence>
<dbReference type="SMART" id="SM00132">
    <property type="entry name" value="LIM"/>
    <property type="match status" value="3"/>
</dbReference>
<dbReference type="EMBL" id="VIIS01001479">
    <property type="protein sequence ID" value="KAF0297599.1"/>
    <property type="molecule type" value="Genomic_DNA"/>
</dbReference>
<dbReference type="GO" id="GO:0007517">
    <property type="term" value="P:muscle organ development"/>
    <property type="evidence" value="ECO:0007669"/>
    <property type="project" value="UniProtKB-KW"/>
</dbReference>
<organism evidence="10 12">
    <name type="scientific">Amphibalanus amphitrite</name>
    <name type="common">Striped barnacle</name>
    <name type="synonym">Balanus amphitrite</name>
    <dbReference type="NCBI Taxonomy" id="1232801"/>
    <lineage>
        <taxon>Eukaryota</taxon>
        <taxon>Metazoa</taxon>
        <taxon>Ecdysozoa</taxon>
        <taxon>Arthropoda</taxon>
        <taxon>Crustacea</taxon>
        <taxon>Multicrustacea</taxon>
        <taxon>Cirripedia</taxon>
        <taxon>Thoracica</taxon>
        <taxon>Thoracicalcarea</taxon>
        <taxon>Balanomorpha</taxon>
        <taxon>Balanoidea</taxon>
        <taxon>Balanidae</taxon>
        <taxon>Amphibalaninae</taxon>
        <taxon>Amphibalanus</taxon>
    </lineage>
</organism>
<dbReference type="GO" id="GO:0045214">
    <property type="term" value="P:sarcomere organization"/>
    <property type="evidence" value="ECO:0007669"/>
    <property type="project" value="TreeGrafter"/>
</dbReference>
<evidence type="ECO:0000313" key="10">
    <source>
        <dbReference type="EMBL" id="KAF0297599.1"/>
    </source>
</evidence>
<protein>
    <submittedName>
        <fullName evidence="10">Muscle LIM protein Mlp84B</fullName>
    </submittedName>
</protein>
<feature type="domain" description="LIM zinc-binding" evidence="9">
    <location>
        <begin position="75"/>
        <end position="136"/>
    </location>
</feature>
<dbReference type="Proteomes" id="UP000440578">
    <property type="component" value="Unassembled WGS sequence"/>
</dbReference>
<reference evidence="10 12" key="1">
    <citation type="submission" date="2019-07" db="EMBL/GenBank/DDBJ databases">
        <title>Draft genome assembly of a fouling barnacle, Amphibalanus amphitrite (Darwin, 1854): The first reference genome for Thecostraca.</title>
        <authorList>
            <person name="Kim W."/>
        </authorList>
    </citation>
    <scope>NUCLEOTIDE SEQUENCE [LARGE SCALE GENOMIC DNA]</scope>
    <source>
        <strain evidence="10">SNU_AA5</strain>
        <tissue evidence="10">Soma without cirri and trophi</tissue>
    </source>
</reference>
<dbReference type="CDD" id="cd09326">
    <property type="entry name" value="LIM_CRP_like"/>
    <property type="match status" value="3"/>
</dbReference>
<sequence length="351" mass="37695">MSSGWIGPMLQVIGAMKKLDDFKVCYNRRFGPKGYGYGGGAGALQMTLTDGVDGEVMTNKPTVNIQASIQAPPGQGCPRCGGAVYEAEKKQSRFRDYHKTCFNCKECSRILDSTNACDGPDKDIYCKLCYSKKFGPKGYGFGGGAAFLQSDTIESNMPSQEWTRTDTTTIKASPGQGCPRCGGAVFAAEMMLSKGREWHKSCFNCRDCKRPLDSTIACDGPDKDIYCKTCYARRFGPKGFGFGHAPTLVSGSVEEQAPGAGMIQPSMGSKAPPGEGCPRCGFAVYAAEAIPVRDRNYHKKCFNCKECSKNMDSTNACNGPDLEIHCRTCYGKLFGPKGVGFGMGAGVLSMG</sequence>
<dbReference type="AlphaFoldDB" id="A0A6A4VXK3"/>
<feature type="domain" description="LIM zinc-binding" evidence="9">
    <location>
        <begin position="275"/>
        <end position="336"/>
    </location>
</feature>
<dbReference type="GO" id="GO:0008307">
    <property type="term" value="F:structural constituent of muscle"/>
    <property type="evidence" value="ECO:0007669"/>
    <property type="project" value="TreeGrafter"/>
</dbReference>
<keyword evidence="2" id="KW-0517">Myogenesis</keyword>
<evidence type="ECO:0000313" key="12">
    <source>
        <dbReference type="Proteomes" id="UP000440578"/>
    </source>
</evidence>
<dbReference type="PROSITE" id="PS00478">
    <property type="entry name" value="LIM_DOMAIN_1"/>
    <property type="match status" value="2"/>
</dbReference>
<dbReference type="GO" id="GO:0030018">
    <property type="term" value="C:Z disc"/>
    <property type="evidence" value="ECO:0007669"/>
    <property type="project" value="TreeGrafter"/>
</dbReference>
<dbReference type="GO" id="GO:0005634">
    <property type="term" value="C:nucleus"/>
    <property type="evidence" value="ECO:0007669"/>
    <property type="project" value="UniProtKB-SubCell"/>
</dbReference>
<evidence type="ECO:0000256" key="4">
    <source>
        <dbReference type="ARBA" id="ARBA00022737"/>
    </source>
</evidence>
<dbReference type="GO" id="GO:0060537">
    <property type="term" value="P:muscle tissue development"/>
    <property type="evidence" value="ECO:0007669"/>
    <property type="project" value="TreeGrafter"/>
</dbReference>
<dbReference type="Gene3D" id="2.10.110.10">
    <property type="entry name" value="Cysteine Rich Protein"/>
    <property type="match status" value="3"/>
</dbReference>
<dbReference type="InterPro" id="IPR001781">
    <property type="entry name" value="Znf_LIM"/>
</dbReference>
<keyword evidence="3 8" id="KW-0479">Metal-binding</keyword>
<dbReference type="EMBL" id="VIIS01000328">
    <property type="protein sequence ID" value="KAF0310269.1"/>
    <property type="molecule type" value="Genomic_DNA"/>
</dbReference>
<keyword evidence="4" id="KW-0677">Repeat</keyword>